<organism evidence="1 2">
    <name type="scientific">Carpediemonas membranifera</name>
    <dbReference type="NCBI Taxonomy" id="201153"/>
    <lineage>
        <taxon>Eukaryota</taxon>
        <taxon>Metamonada</taxon>
        <taxon>Carpediemonas-like organisms</taxon>
        <taxon>Carpediemonas</taxon>
    </lineage>
</organism>
<accession>A0A8J6E2V9</accession>
<dbReference type="AlphaFoldDB" id="A0A8J6E2V9"/>
<keyword evidence="2" id="KW-1185">Reference proteome</keyword>
<gene>
    <name evidence="1" type="ORF">J8273_0006</name>
</gene>
<comment type="caution">
    <text evidence="1">The sequence shown here is derived from an EMBL/GenBank/DDBJ whole genome shotgun (WGS) entry which is preliminary data.</text>
</comment>
<proteinExistence type="predicted"/>
<evidence type="ECO:0000313" key="2">
    <source>
        <dbReference type="Proteomes" id="UP000717585"/>
    </source>
</evidence>
<evidence type="ECO:0000313" key="1">
    <source>
        <dbReference type="EMBL" id="KAG9394811.1"/>
    </source>
</evidence>
<protein>
    <submittedName>
        <fullName evidence="1">Uncharacterized protein</fullName>
    </submittedName>
</protein>
<sequence length="301" mass="33059">MKTLTIDTPFAVERALQEYLSAMPHEKNPISFIRALSPETTEKLRAQWRPTTLFDTFEDLQRTVLSDSDARRAANTSSASTAARARTTKTDNLTAIWVEEVQKTIRKATFAACSECAAKHKDPTLTAMTRECLEAQHPQILTDCGKKARDFFTQLTDDHDIANVETVARPGNLTGPDGEDVSVAFVYMPPVPEETKPAPSSAAWPVFDVGDVYAFLAKEATSIAPYLAYTLLTSSIRDILVELSLDGIDRSFVEEHTVVCGWEEYSQAIDVLAVSLHGGAGELRELGEIALRDVGEHGLVN</sequence>
<name>A0A8J6E2V9_9EUKA</name>
<dbReference type="Proteomes" id="UP000717585">
    <property type="component" value="Unassembled WGS sequence"/>
</dbReference>
<reference evidence="1" key="1">
    <citation type="submission" date="2021-05" db="EMBL/GenBank/DDBJ databases">
        <title>A free-living protist that lacks canonical eukaryotic 1 DNA replication and segregation systems.</title>
        <authorList>
            <person name="Salas-Leiva D.E."/>
            <person name="Tromer E.C."/>
            <person name="Curtis B.A."/>
            <person name="Jerlstrom-Hultqvist J."/>
            <person name="Kolisko M."/>
            <person name="Yi Z."/>
            <person name="Salas-Leiva J.S."/>
            <person name="Gallot-Lavallee L."/>
            <person name="Kops G.J.P.L."/>
            <person name="Archibald J.M."/>
            <person name="Simpson A.G.B."/>
            <person name="Roger A.J."/>
        </authorList>
    </citation>
    <scope>NUCLEOTIDE SEQUENCE</scope>
    <source>
        <strain evidence="1">BICM</strain>
    </source>
</reference>
<dbReference type="EMBL" id="JAHDYR010000012">
    <property type="protein sequence ID" value="KAG9394811.1"/>
    <property type="molecule type" value="Genomic_DNA"/>
</dbReference>